<keyword evidence="8" id="KW-1185">Reference proteome</keyword>
<proteinExistence type="inferred from homology"/>
<feature type="transmembrane region" description="Helical" evidence="6">
    <location>
        <begin position="376"/>
        <end position="399"/>
    </location>
</feature>
<protein>
    <submittedName>
        <fullName evidence="7">Peptide transporter PTR2-A</fullName>
    </submittedName>
</protein>
<gene>
    <name evidence="7" type="ORF">CC80DRAFT_490345</name>
</gene>
<accession>A0A6A5U3C7</accession>
<feature type="transmembrane region" description="Helical" evidence="6">
    <location>
        <begin position="340"/>
        <end position="364"/>
    </location>
</feature>
<comment type="subcellular location">
    <subcellularLocation>
        <location evidence="1">Membrane</location>
        <topology evidence="1">Multi-pass membrane protein</topology>
    </subcellularLocation>
</comment>
<evidence type="ECO:0000256" key="6">
    <source>
        <dbReference type="SAM" id="Phobius"/>
    </source>
</evidence>
<keyword evidence="3 6" id="KW-0812">Transmembrane</keyword>
<evidence type="ECO:0000256" key="1">
    <source>
        <dbReference type="ARBA" id="ARBA00004141"/>
    </source>
</evidence>
<feature type="transmembrane region" description="Helical" evidence="6">
    <location>
        <begin position="219"/>
        <end position="239"/>
    </location>
</feature>
<feature type="transmembrane region" description="Helical" evidence="6">
    <location>
        <begin position="431"/>
        <end position="451"/>
    </location>
</feature>
<dbReference type="InterPro" id="IPR000109">
    <property type="entry name" value="POT_fam"/>
</dbReference>
<organism evidence="7 8">
    <name type="scientific">Byssothecium circinans</name>
    <dbReference type="NCBI Taxonomy" id="147558"/>
    <lineage>
        <taxon>Eukaryota</taxon>
        <taxon>Fungi</taxon>
        <taxon>Dikarya</taxon>
        <taxon>Ascomycota</taxon>
        <taxon>Pezizomycotina</taxon>
        <taxon>Dothideomycetes</taxon>
        <taxon>Pleosporomycetidae</taxon>
        <taxon>Pleosporales</taxon>
        <taxon>Massarineae</taxon>
        <taxon>Massarinaceae</taxon>
        <taxon>Byssothecium</taxon>
    </lineage>
</organism>
<dbReference type="SUPFAM" id="SSF103473">
    <property type="entry name" value="MFS general substrate transporter"/>
    <property type="match status" value="1"/>
</dbReference>
<dbReference type="GO" id="GO:0016020">
    <property type="term" value="C:membrane"/>
    <property type="evidence" value="ECO:0007669"/>
    <property type="project" value="UniProtKB-SubCell"/>
</dbReference>
<evidence type="ECO:0000313" key="8">
    <source>
        <dbReference type="Proteomes" id="UP000800035"/>
    </source>
</evidence>
<dbReference type="Pfam" id="PF00854">
    <property type="entry name" value="PTR2"/>
    <property type="match status" value="1"/>
</dbReference>
<dbReference type="PANTHER" id="PTHR11654">
    <property type="entry name" value="OLIGOPEPTIDE TRANSPORTER-RELATED"/>
    <property type="match status" value="1"/>
</dbReference>
<keyword evidence="5 6" id="KW-0472">Membrane</keyword>
<feature type="transmembrane region" description="Helical" evidence="6">
    <location>
        <begin position="77"/>
        <end position="96"/>
    </location>
</feature>
<dbReference type="GO" id="GO:0022857">
    <property type="term" value="F:transmembrane transporter activity"/>
    <property type="evidence" value="ECO:0007669"/>
    <property type="project" value="InterPro"/>
</dbReference>
<feature type="transmembrane region" description="Helical" evidence="6">
    <location>
        <begin position="300"/>
        <end position="320"/>
    </location>
</feature>
<evidence type="ECO:0000256" key="5">
    <source>
        <dbReference type="ARBA" id="ARBA00023136"/>
    </source>
</evidence>
<dbReference type="AlphaFoldDB" id="A0A6A5U3C7"/>
<comment type="similarity">
    <text evidence="2">Belongs to the major facilitator superfamily. Proton-dependent oligopeptide transporter (POT/PTR) (TC 2.A.17) family.</text>
</comment>
<dbReference type="InterPro" id="IPR036259">
    <property type="entry name" value="MFS_trans_sf"/>
</dbReference>
<reference evidence="7" key="1">
    <citation type="journal article" date="2020" name="Stud. Mycol.">
        <title>101 Dothideomycetes genomes: a test case for predicting lifestyles and emergence of pathogens.</title>
        <authorList>
            <person name="Haridas S."/>
            <person name="Albert R."/>
            <person name="Binder M."/>
            <person name="Bloem J."/>
            <person name="Labutti K."/>
            <person name="Salamov A."/>
            <person name="Andreopoulos B."/>
            <person name="Baker S."/>
            <person name="Barry K."/>
            <person name="Bills G."/>
            <person name="Bluhm B."/>
            <person name="Cannon C."/>
            <person name="Castanera R."/>
            <person name="Culley D."/>
            <person name="Daum C."/>
            <person name="Ezra D."/>
            <person name="Gonzalez J."/>
            <person name="Henrissat B."/>
            <person name="Kuo A."/>
            <person name="Liang C."/>
            <person name="Lipzen A."/>
            <person name="Lutzoni F."/>
            <person name="Magnuson J."/>
            <person name="Mondo S."/>
            <person name="Nolan M."/>
            <person name="Ohm R."/>
            <person name="Pangilinan J."/>
            <person name="Park H.-J."/>
            <person name="Ramirez L."/>
            <person name="Alfaro M."/>
            <person name="Sun H."/>
            <person name="Tritt A."/>
            <person name="Yoshinaga Y."/>
            <person name="Zwiers L.-H."/>
            <person name="Turgeon B."/>
            <person name="Goodwin S."/>
            <person name="Spatafora J."/>
            <person name="Crous P."/>
            <person name="Grigoriev I."/>
        </authorList>
    </citation>
    <scope>NUCLEOTIDE SEQUENCE</scope>
    <source>
        <strain evidence="7">CBS 675.92</strain>
    </source>
</reference>
<dbReference type="OrthoDB" id="8904098at2759"/>
<dbReference type="Gene3D" id="1.20.1250.20">
    <property type="entry name" value="MFS general substrate transporter like domains"/>
    <property type="match status" value="1"/>
</dbReference>
<evidence type="ECO:0000313" key="7">
    <source>
        <dbReference type="EMBL" id="KAF1959421.1"/>
    </source>
</evidence>
<feature type="transmembrane region" description="Helical" evidence="6">
    <location>
        <begin position="492"/>
        <end position="511"/>
    </location>
</feature>
<feature type="transmembrane region" description="Helical" evidence="6">
    <location>
        <begin position="195"/>
        <end position="213"/>
    </location>
</feature>
<name>A0A6A5U3C7_9PLEO</name>
<sequence>MEVKSQDQQWATDREVETLRNVVDDLPVTVWIAAFVGAAERFTFYGLTAPWQNYMQNPLDSKGVPGALGLGQSRATIIYYAFFFLSYMSPVAFAVISDTWLGCYRTLWLGLGLYICGCLILTLTSLPVALQAGAGVGGFAVAAFLIAFGVGGIKSTVSPFIADQYTNLNPKIKVTRKGERVVVNRSMTIQYIYNAYYWIVNVVSISSIATTYLEKERGFWAAYLLPTAFLGVAVTLMLLGHSKFVKPPPQSNVLRAAVKVLACAAKNSFQLDAAEPQYQLEHHKKVVTWDSHFVAEIKRGLVACKVLIGFIFFYLCFNQMQNNLVSQAAQMERGGVPNDAIYSLNAAACIILAPIIQTILYPFLSDHRIPFRPIARIAVGFVCTAGGMAIAAGIQSIIYNVGPCYKFPLACPASGPEGTPNDASVWLQTPIYVILAPAEIFASVTASEYAYSKAPRSMKVVVQAISLLTTGIGQALGLAMSPAAKDPNMVGLYSGLAGAMAVVTVGFWGVFRKYDERDVEMDGLDAKKEDRHENLVDQK</sequence>
<evidence type="ECO:0000256" key="2">
    <source>
        <dbReference type="ARBA" id="ARBA00005982"/>
    </source>
</evidence>
<feature type="transmembrane region" description="Helical" evidence="6">
    <location>
        <begin position="108"/>
        <end position="126"/>
    </location>
</feature>
<dbReference type="EMBL" id="ML976985">
    <property type="protein sequence ID" value="KAF1959421.1"/>
    <property type="molecule type" value="Genomic_DNA"/>
</dbReference>
<feature type="transmembrane region" description="Helical" evidence="6">
    <location>
        <begin position="132"/>
        <end position="153"/>
    </location>
</feature>
<feature type="transmembrane region" description="Helical" evidence="6">
    <location>
        <begin position="460"/>
        <end position="480"/>
    </location>
</feature>
<evidence type="ECO:0000256" key="3">
    <source>
        <dbReference type="ARBA" id="ARBA00022692"/>
    </source>
</evidence>
<evidence type="ECO:0000256" key="4">
    <source>
        <dbReference type="ARBA" id="ARBA00022989"/>
    </source>
</evidence>
<dbReference type="Proteomes" id="UP000800035">
    <property type="component" value="Unassembled WGS sequence"/>
</dbReference>
<keyword evidence="4 6" id="KW-1133">Transmembrane helix</keyword>